<protein>
    <submittedName>
        <fullName evidence="1">Recombination enhancement, RecA-dependent nuclease</fullName>
    </submittedName>
</protein>
<dbReference type="EMBL" id="BK015710">
    <property type="protein sequence ID" value="DAE21256.1"/>
    <property type="molecule type" value="Genomic_DNA"/>
</dbReference>
<proteinExistence type="predicted"/>
<sequence length="96" mass="11282">MVRKKKSVLTSDWEFCYLCGQQAECTHHVFGGSRRRTSTAEGFQVPLCNRCHNMSDNSVHFNRALELDLKQRCQAAYEKKHTREEFIKLIGRNYLE</sequence>
<organism evidence="1">
    <name type="scientific">Caudovirales sp. ctkvU4</name>
    <dbReference type="NCBI Taxonomy" id="2826783"/>
    <lineage>
        <taxon>Viruses</taxon>
        <taxon>Duplodnaviria</taxon>
        <taxon>Heunggongvirae</taxon>
        <taxon>Uroviricota</taxon>
        <taxon>Caudoviricetes</taxon>
    </lineage>
</organism>
<evidence type="ECO:0000313" key="1">
    <source>
        <dbReference type="EMBL" id="DAE21256.1"/>
    </source>
</evidence>
<name>A0A8S5QQ88_9CAUD</name>
<reference evidence="1" key="1">
    <citation type="journal article" date="2021" name="Proc. Natl. Acad. Sci. U.S.A.">
        <title>A Catalog of Tens of Thousands of Viruses from Human Metagenomes Reveals Hidden Associations with Chronic Diseases.</title>
        <authorList>
            <person name="Tisza M.J."/>
            <person name="Buck C.B."/>
        </authorList>
    </citation>
    <scope>NUCLEOTIDE SEQUENCE</scope>
    <source>
        <strain evidence="1">CtkvU4</strain>
    </source>
</reference>
<accession>A0A8S5QQ88</accession>